<organism evidence="2 3">
    <name type="scientific">Marasmius crinis-equi</name>
    <dbReference type="NCBI Taxonomy" id="585013"/>
    <lineage>
        <taxon>Eukaryota</taxon>
        <taxon>Fungi</taxon>
        <taxon>Dikarya</taxon>
        <taxon>Basidiomycota</taxon>
        <taxon>Agaricomycotina</taxon>
        <taxon>Agaricomycetes</taxon>
        <taxon>Agaricomycetidae</taxon>
        <taxon>Agaricales</taxon>
        <taxon>Marasmiineae</taxon>
        <taxon>Marasmiaceae</taxon>
        <taxon>Marasmius</taxon>
    </lineage>
</organism>
<dbReference type="EMBL" id="JBAHYK010000203">
    <property type="protein sequence ID" value="KAL0576740.1"/>
    <property type="molecule type" value="Genomic_DNA"/>
</dbReference>
<name>A0ABR3FMT8_9AGAR</name>
<feature type="compositionally biased region" description="Polar residues" evidence="1">
    <location>
        <begin position="140"/>
        <end position="158"/>
    </location>
</feature>
<gene>
    <name evidence="2" type="ORF">V5O48_005246</name>
</gene>
<keyword evidence="3" id="KW-1185">Reference proteome</keyword>
<protein>
    <submittedName>
        <fullName evidence="2">Uncharacterized protein</fullName>
    </submittedName>
</protein>
<feature type="compositionally biased region" description="Acidic residues" evidence="1">
    <location>
        <begin position="159"/>
        <end position="170"/>
    </location>
</feature>
<sequence>MNWNNPLIEIGVQTNEDIARVTPTQPNVVEIGIQVSGIPRVGRPTQTDTGEYDSIFNELPSVLDSILEEEEPEEESGICKEAASPDQGELLTPRGSKRAGFKELEKKLRDEHKARKKVPVIPISSSSSEEPAPPRAGPSHSQHIPSTPFTAHATSPDTSDSDFVSDDPEAYTERQARIMDYWLNVSRDQNTNFLMQKAL</sequence>
<evidence type="ECO:0000256" key="1">
    <source>
        <dbReference type="SAM" id="MobiDB-lite"/>
    </source>
</evidence>
<feature type="region of interest" description="Disordered" evidence="1">
    <location>
        <begin position="68"/>
        <end position="171"/>
    </location>
</feature>
<feature type="compositionally biased region" description="Low complexity" evidence="1">
    <location>
        <begin position="119"/>
        <end position="130"/>
    </location>
</feature>
<feature type="compositionally biased region" description="Basic and acidic residues" evidence="1">
    <location>
        <begin position="100"/>
        <end position="113"/>
    </location>
</feature>
<dbReference type="Proteomes" id="UP001465976">
    <property type="component" value="Unassembled WGS sequence"/>
</dbReference>
<reference evidence="2 3" key="1">
    <citation type="submission" date="2024-02" db="EMBL/GenBank/DDBJ databases">
        <title>A draft genome for the cacao thread blight pathogen Marasmius crinis-equi.</title>
        <authorList>
            <person name="Cohen S.P."/>
            <person name="Baruah I.K."/>
            <person name="Amoako-Attah I."/>
            <person name="Bukari Y."/>
            <person name="Meinhardt L.W."/>
            <person name="Bailey B.A."/>
        </authorList>
    </citation>
    <scope>NUCLEOTIDE SEQUENCE [LARGE SCALE GENOMIC DNA]</scope>
    <source>
        <strain evidence="2 3">GH-76</strain>
    </source>
</reference>
<comment type="caution">
    <text evidence="2">The sequence shown here is derived from an EMBL/GenBank/DDBJ whole genome shotgun (WGS) entry which is preliminary data.</text>
</comment>
<proteinExistence type="predicted"/>
<accession>A0ABR3FMT8</accession>
<evidence type="ECO:0000313" key="3">
    <source>
        <dbReference type="Proteomes" id="UP001465976"/>
    </source>
</evidence>
<evidence type="ECO:0000313" key="2">
    <source>
        <dbReference type="EMBL" id="KAL0576740.1"/>
    </source>
</evidence>